<feature type="transmembrane region" description="Helical" evidence="10">
    <location>
        <begin position="294"/>
        <end position="319"/>
    </location>
</feature>
<comment type="similarity">
    <text evidence="3">Belongs to the cytochrome P450 family.</text>
</comment>
<dbReference type="Proteomes" id="UP000623467">
    <property type="component" value="Unassembled WGS sequence"/>
</dbReference>
<evidence type="ECO:0000256" key="6">
    <source>
        <dbReference type="ARBA" id="ARBA00023002"/>
    </source>
</evidence>
<feature type="binding site" description="axial binding residue" evidence="9">
    <location>
        <position position="439"/>
    </location>
    <ligand>
        <name>heme</name>
        <dbReference type="ChEBI" id="CHEBI:30413"/>
    </ligand>
    <ligandPart>
        <name>Fe</name>
        <dbReference type="ChEBI" id="CHEBI:18248"/>
    </ligandPart>
</feature>
<protein>
    <submittedName>
        <fullName evidence="11">Putative cytochrome P450</fullName>
    </submittedName>
</protein>
<keyword evidence="10" id="KW-0472">Membrane</keyword>
<evidence type="ECO:0000256" key="8">
    <source>
        <dbReference type="ARBA" id="ARBA00023033"/>
    </source>
</evidence>
<dbReference type="CDD" id="cd11065">
    <property type="entry name" value="CYP64-like"/>
    <property type="match status" value="1"/>
</dbReference>
<dbReference type="GO" id="GO:0005506">
    <property type="term" value="F:iron ion binding"/>
    <property type="evidence" value="ECO:0007669"/>
    <property type="project" value="InterPro"/>
</dbReference>
<comment type="pathway">
    <text evidence="2">Secondary metabolite biosynthesis.</text>
</comment>
<proteinExistence type="inferred from homology"/>
<dbReference type="GO" id="GO:0016705">
    <property type="term" value="F:oxidoreductase activity, acting on paired donors, with incorporation or reduction of molecular oxygen"/>
    <property type="evidence" value="ECO:0007669"/>
    <property type="project" value="InterPro"/>
</dbReference>
<evidence type="ECO:0000256" key="1">
    <source>
        <dbReference type="ARBA" id="ARBA00001971"/>
    </source>
</evidence>
<dbReference type="OrthoDB" id="2789670at2759"/>
<comment type="caution">
    <text evidence="11">The sequence shown here is derived from an EMBL/GenBank/DDBJ whole genome shotgun (WGS) entry which is preliminary data.</text>
</comment>
<dbReference type="EMBL" id="JACAZH010000017">
    <property type="protein sequence ID" value="KAF7348379.1"/>
    <property type="molecule type" value="Genomic_DNA"/>
</dbReference>
<evidence type="ECO:0000256" key="2">
    <source>
        <dbReference type="ARBA" id="ARBA00005179"/>
    </source>
</evidence>
<dbReference type="AlphaFoldDB" id="A0A8H6XXX0"/>
<sequence length="768" mass="86735">MTSADYLLAFAVSAVLLAAVGVLKRWKATSRLPFPPGSKPKFLVGNLFDIPTEMPWITYAEWGKQYGDVVHAQVFGQHILILNSVKAATELLEKRAILYSDRSTIPMIPLMGWDFSFAFMRHSDRWREHRRLFHQHFRRDATPAYHPVYLRKIRDLLRGLLSTPEKFATHIKTLAAAIILDTIYGYDLKSMDDRFVHLTEEALERLTENILPGACIVNTLPFLRHFPSWFPGCSFHKFAQDTRDLVDEMRNAPFDFVRQNMQNGSGRPSVLRELLERNDAHGGSREQEEVMKDVAGVAYAAAVDTTTATLIVFIMAMALNPEVSKKAQNELDTVVGLGFLPGFEHRSALPYCEAVFREVFRWRPILPFAIPHAATDDDIYEGYYIPKGTMVLPNVWAMTHEESMYPNPDRFDPERFFHVGGHLNADDQILGFGFGRRACTGRYAADATVWATIVSVLSTFDIAKAKDETGKEIEIEPVFADGMTRLGAAIIVATIYGYDIQHAHDRFVYLPEEASKWFNGSLLPGAFAVSTFPFLRHFPSWFPGCGFHRFAREMAKILDEMKNAPFEYVRQNMRDGVGRSCVLSELLDHNDLQCGGSKEREEMIEDVTGFAYAAAAESTSAILVLFIMAMAIHPEVAKKAQNEIDTVVGPGVLPGFEHRGALPYCEAVLRELFRWKPIIPLAFPHATSDDDTYRGYFIPKGLVLLYRCVFQDVDIVLGTAVFPNIWAMVHDESIYPNPDKFHPERFLNADGQLNADDHILGFGFANIL</sequence>
<evidence type="ECO:0000256" key="3">
    <source>
        <dbReference type="ARBA" id="ARBA00010617"/>
    </source>
</evidence>
<dbReference type="PANTHER" id="PTHR46300">
    <property type="entry name" value="P450, PUTATIVE (EUROFUNG)-RELATED-RELATED"/>
    <property type="match status" value="1"/>
</dbReference>
<keyword evidence="12" id="KW-1185">Reference proteome</keyword>
<feature type="transmembrane region" description="Helical" evidence="10">
    <location>
        <begin position="6"/>
        <end position="23"/>
    </location>
</feature>
<evidence type="ECO:0000256" key="7">
    <source>
        <dbReference type="ARBA" id="ARBA00023004"/>
    </source>
</evidence>
<evidence type="ECO:0000256" key="4">
    <source>
        <dbReference type="ARBA" id="ARBA00022617"/>
    </source>
</evidence>
<comment type="cofactor">
    <cofactor evidence="1 9">
        <name>heme</name>
        <dbReference type="ChEBI" id="CHEBI:30413"/>
    </cofactor>
</comment>
<dbReference type="InterPro" id="IPR036396">
    <property type="entry name" value="Cyt_P450_sf"/>
</dbReference>
<evidence type="ECO:0000313" key="11">
    <source>
        <dbReference type="EMBL" id="KAF7348379.1"/>
    </source>
</evidence>
<evidence type="ECO:0000256" key="9">
    <source>
        <dbReference type="PIRSR" id="PIRSR602401-1"/>
    </source>
</evidence>
<name>A0A8H6XXX0_9AGAR</name>
<evidence type="ECO:0000256" key="10">
    <source>
        <dbReference type="SAM" id="Phobius"/>
    </source>
</evidence>
<dbReference type="PANTHER" id="PTHR46300:SF7">
    <property type="entry name" value="P450, PUTATIVE (EUROFUNG)-RELATED"/>
    <property type="match status" value="1"/>
</dbReference>
<dbReference type="InterPro" id="IPR002401">
    <property type="entry name" value="Cyt_P450_E_grp-I"/>
</dbReference>
<dbReference type="GO" id="GO:0020037">
    <property type="term" value="F:heme binding"/>
    <property type="evidence" value="ECO:0007669"/>
    <property type="project" value="InterPro"/>
</dbReference>
<keyword evidence="10" id="KW-1133">Transmembrane helix</keyword>
<organism evidence="11 12">
    <name type="scientific">Mycena sanguinolenta</name>
    <dbReference type="NCBI Taxonomy" id="230812"/>
    <lineage>
        <taxon>Eukaryota</taxon>
        <taxon>Fungi</taxon>
        <taxon>Dikarya</taxon>
        <taxon>Basidiomycota</taxon>
        <taxon>Agaricomycotina</taxon>
        <taxon>Agaricomycetes</taxon>
        <taxon>Agaricomycetidae</taxon>
        <taxon>Agaricales</taxon>
        <taxon>Marasmiineae</taxon>
        <taxon>Mycenaceae</taxon>
        <taxon>Mycena</taxon>
    </lineage>
</organism>
<reference evidence="11" key="1">
    <citation type="submission" date="2020-05" db="EMBL/GenBank/DDBJ databases">
        <title>Mycena genomes resolve the evolution of fungal bioluminescence.</title>
        <authorList>
            <person name="Tsai I.J."/>
        </authorList>
    </citation>
    <scope>NUCLEOTIDE SEQUENCE</scope>
    <source>
        <strain evidence="11">160909Yilan</strain>
    </source>
</reference>
<dbReference type="Gene3D" id="1.10.630.10">
    <property type="entry name" value="Cytochrome P450"/>
    <property type="match status" value="2"/>
</dbReference>
<gene>
    <name evidence="11" type="ORF">MSAN_01791900</name>
</gene>
<evidence type="ECO:0000256" key="5">
    <source>
        <dbReference type="ARBA" id="ARBA00022723"/>
    </source>
</evidence>
<keyword evidence="8" id="KW-0503">Monooxygenase</keyword>
<keyword evidence="7 9" id="KW-0408">Iron</keyword>
<keyword evidence="5 9" id="KW-0479">Metal-binding</keyword>
<dbReference type="SUPFAM" id="SSF48264">
    <property type="entry name" value="Cytochrome P450"/>
    <property type="match status" value="2"/>
</dbReference>
<dbReference type="InterPro" id="IPR001128">
    <property type="entry name" value="Cyt_P450"/>
</dbReference>
<evidence type="ECO:0000313" key="12">
    <source>
        <dbReference type="Proteomes" id="UP000623467"/>
    </source>
</evidence>
<accession>A0A8H6XXX0</accession>
<keyword evidence="6" id="KW-0560">Oxidoreductase</keyword>
<keyword evidence="10" id="KW-0812">Transmembrane</keyword>
<keyword evidence="4 9" id="KW-0349">Heme</keyword>
<dbReference type="GO" id="GO:0004497">
    <property type="term" value="F:monooxygenase activity"/>
    <property type="evidence" value="ECO:0007669"/>
    <property type="project" value="UniProtKB-KW"/>
</dbReference>
<dbReference type="Pfam" id="PF00067">
    <property type="entry name" value="p450"/>
    <property type="match status" value="3"/>
</dbReference>
<dbReference type="InterPro" id="IPR050364">
    <property type="entry name" value="Cytochrome_P450_fung"/>
</dbReference>
<dbReference type="PRINTS" id="PR00463">
    <property type="entry name" value="EP450I"/>
</dbReference>